<dbReference type="Proteomes" id="UP000028534">
    <property type="component" value="Unassembled WGS sequence"/>
</dbReference>
<feature type="transmembrane region" description="Helical" evidence="1">
    <location>
        <begin position="47"/>
        <end position="64"/>
    </location>
</feature>
<keyword evidence="1" id="KW-1133">Transmembrane helix</keyword>
<evidence type="ECO:0000256" key="1">
    <source>
        <dbReference type="SAM" id="Phobius"/>
    </source>
</evidence>
<name>A0A084EGQ2_SPHYA</name>
<dbReference type="PATRIC" id="fig|13690.10.peg.3730"/>
<protein>
    <recommendedName>
        <fullName evidence="4">Holin</fullName>
    </recommendedName>
</protein>
<dbReference type="STRING" id="13690.AX777_18195"/>
<evidence type="ECO:0000313" key="3">
    <source>
        <dbReference type="Proteomes" id="UP000028534"/>
    </source>
</evidence>
<organism evidence="2 3">
    <name type="scientific">Sphingobium yanoikuyae</name>
    <name type="common">Sphingomonas yanoikuyae</name>
    <dbReference type="NCBI Taxonomy" id="13690"/>
    <lineage>
        <taxon>Bacteria</taxon>
        <taxon>Pseudomonadati</taxon>
        <taxon>Pseudomonadota</taxon>
        <taxon>Alphaproteobacteria</taxon>
        <taxon>Sphingomonadales</taxon>
        <taxon>Sphingomonadaceae</taxon>
        <taxon>Sphingobium</taxon>
    </lineage>
</organism>
<dbReference type="EMBL" id="JGVR01000024">
    <property type="protein sequence ID" value="KEZ17144.1"/>
    <property type="molecule type" value="Genomic_DNA"/>
</dbReference>
<evidence type="ECO:0000313" key="2">
    <source>
        <dbReference type="EMBL" id="KEZ17144.1"/>
    </source>
</evidence>
<sequence length="72" mass="8211">MSIRDRLISDWRKAYKLWSVRLSALGLAAMTAWPSIPQEIREEIPGQRWIAAGMFAAVILGRLINQEKKDGE</sequence>
<accession>A0A084EGQ2</accession>
<dbReference type="AlphaFoldDB" id="A0A084EGQ2"/>
<dbReference type="InterPro" id="IPR057700">
    <property type="entry name" value="DUF7940"/>
</dbReference>
<proteinExistence type="predicted"/>
<gene>
    <name evidence="2" type="ORF">CP98_03642</name>
</gene>
<evidence type="ECO:0008006" key="4">
    <source>
        <dbReference type="Google" id="ProtNLM"/>
    </source>
</evidence>
<keyword evidence="1" id="KW-0812">Transmembrane</keyword>
<dbReference type="Pfam" id="PF25612">
    <property type="entry name" value="DUF7940"/>
    <property type="match status" value="1"/>
</dbReference>
<keyword evidence="1" id="KW-0472">Membrane</keyword>
<comment type="caution">
    <text evidence="2">The sequence shown here is derived from an EMBL/GenBank/DDBJ whole genome shotgun (WGS) entry which is preliminary data.</text>
</comment>
<reference evidence="2 3" key="1">
    <citation type="submission" date="2014-03" db="EMBL/GenBank/DDBJ databases">
        <title>Genome sequence of Sphingobium yanoikuyae B1.</title>
        <authorList>
            <person name="Gan H.M."/>
            <person name="Gan H.Y."/>
            <person name="Savka M.A."/>
        </authorList>
    </citation>
    <scope>NUCLEOTIDE SEQUENCE [LARGE SCALE GENOMIC DNA]</scope>
    <source>
        <strain evidence="2 3">B1</strain>
    </source>
</reference>
<dbReference type="RefSeq" id="WP_037521373.1">
    <property type="nucleotide sequence ID" value="NZ_JGVR01000024.1"/>
</dbReference>